<evidence type="ECO:0000313" key="2">
    <source>
        <dbReference type="Proteomes" id="UP000016630"/>
    </source>
</evidence>
<accession>A0A0E2LPE6</accession>
<dbReference type="AlphaFoldDB" id="A0A0E2LPE6"/>
<name>A0A0E2LPE6_PORGN</name>
<dbReference type="HOGENOM" id="CLU_3102113_0_0_10"/>
<comment type="caution">
    <text evidence="1">The sequence shown here is derived from an EMBL/GenBank/DDBJ whole genome shotgun (WGS) entry which is preliminary data.</text>
</comment>
<proteinExistence type="predicted"/>
<evidence type="ECO:0000313" key="1">
    <source>
        <dbReference type="EMBL" id="ERJ65247.1"/>
    </source>
</evidence>
<dbReference type="Proteomes" id="UP000016630">
    <property type="component" value="Unassembled WGS sequence"/>
</dbReference>
<dbReference type="EMBL" id="AWUW01000108">
    <property type="protein sequence ID" value="ERJ65247.1"/>
    <property type="molecule type" value="Genomic_DNA"/>
</dbReference>
<sequence length="51" mass="6215">MNRKFAFRQASFLTMQVSPKKQFLNLFPSDRLRSKYDRDIRYYGVITYICT</sequence>
<organism evidence="1 2">
    <name type="scientific">Porphyromonas gingivalis F0570</name>
    <dbReference type="NCBI Taxonomy" id="1227271"/>
    <lineage>
        <taxon>Bacteria</taxon>
        <taxon>Pseudomonadati</taxon>
        <taxon>Bacteroidota</taxon>
        <taxon>Bacteroidia</taxon>
        <taxon>Bacteroidales</taxon>
        <taxon>Porphyromonadaceae</taxon>
        <taxon>Porphyromonas</taxon>
    </lineage>
</organism>
<reference evidence="1 2" key="1">
    <citation type="submission" date="2013-06" db="EMBL/GenBank/DDBJ databases">
        <authorList>
            <person name="Weinstock G."/>
            <person name="Sodergren E."/>
            <person name="Lobos E.A."/>
            <person name="Fulton L."/>
            <person name="Fulton R."/>
            <person name="Courtney L."/>
            <person name="Fronick C."/>
            <person name="O'Laughlin M."/>
            <person name="Godfrey J."/>
            <person name="Wilson R.M."/>
            <person name="Miner T."/>
            <person name="Farmer C."/>
            <person name="Delehaunty K."/>
            <person name="Cordes M."/>
            <person name="Minx P."/>
            <person name="Tomlinson C."/>
            <person name="Chen J."/>
            <person name="Wollam A."/>
            <person name="Pepin K.H."/>
            <person name="Bhonagiri V."/>
            <person name="Zhang X."/>
            <person name="Warren W."/>
            <person name="Mitreva M."/>
            <person name="Mardis E.R."/>
            <person name="Wilson R.K."/>
        </authorList>
    </citation>
    <scope>NUCLEOTIDE SEQUENCE [LARGE SCALE GENOMIC DNA]</scope>
    <source>
        <strain evidence="1 2">F0570</strain>
    </source>
</reference>
<protein>
    <submittedName>
        <fullName evidence="1">Uncharacterized protein</fullName>
    </submittedName>
</protein>
<gene>
    <name evidence="1" type="ORF">HMPREF1555_01514</name>
</gene>